<feature type="non-terminal residue" evidence="1">
    <location>
        <position position="1"/>
    </location>
</feature>
<name>A0A5C3Q1X2_9AGAR</name>
<gene>
    <name evidence="1" type="ORF">BDV98DRAFT_492039</name>
</gene>
<dbReference type="EMBL" id="ML178873">
    <property type="protein sequence ID" value="TFK95811.1"/>
    <property type="molecule type" value="Genomic_DNA"/>
</dbReference>
<evidence type="ECO:0008006" key="3">
    <source>
        <dbReference type="Google" id="ProtNLM"/>
    </source>
</evidence>
<accession>A0A5C3Q1X2</accession>
<reference evidence="1 2" key="1">
    <citation type="journal article" date="2019" name="Nat. Ecol. Evol.">
        <title>Megaphylogeny resolves global patterns of mushroom evolution.</title>
        <authorList>
            <person name="Varga T."/>
            <person name="Krizsan K."/>
            <person name="Foldi C."/>
            <person name="Dima B."/>
            <person name="Sanchez-Garcia M."/>
            <person name="Sanchez-Ramirez S."/>
            <person name="Szollosi G.J."/>
            <person name="Szarkandi J.G."/>
            <person name="Papp V."/>
            <person name="Albert L."/>
            <person name="Andreopoulos W."/>
            <person name="Angelini C."/>
            <person name="Antonin V."/>
            <person name="Barry K.W."/>
            <person name="Bougher N.L."/>
            <person name="Buchanan P."/>
            <person name="Buyck B."/>
            <person name="Bense V."/>
            <person name="Catcheside P."/>
            <person name="Chovatia M."/>
            <person name="Cooper J."/>
            <person name="Damon W."/>
            <person name="Desjardin D."/>
            <person name="Finy P."/>
            <person name="Geml J."/>
            <person name="Haridas S."/>
            <person name="Hughes K."/>
            <person name="Justo A."/>
            <person name="Karasinski D."/>
            <person name="Kautmanova I."/>
            <person name="Kiss B."/>
            <person name="Kocsube S."/>
            <person name="Kotiranta H."/>
            <person name="LaButti K.M."/>
            <person name="Lechner B.E."/>
            <person name="Liimatainen K."/>
            <person name="Lipzen A."/>
            <person name="Lukacs Z."/>
            <person name="Mihaltcheva S."/>
            <person name="Morgado L.N."/>
            <person name="Niskanen T."/>
            <person name="Noordeloos M.E."/>
            <person name="Ohm R.A."/>
            <person name="Ortiz-Santana B."/>
            <person name="Ovrebo C."/>
            <person name="Racz N."/>
            <person name="Riley R."/>
            <person name="Savchenko A."/>
            <person name="Shiryaev A."/>
            <person name="Soop K."/>
            <person name="Spirin V."/>
            <person name="Szebenyi C."/>
            <person name="Tomsovsky M."/>
            <person name="Tulloss R.E."/>
            <person name="Uehling J."/>
            <person name="Grigoriev I.V."/>
            <person name="Vagvolgyi C."/>
            <person name="Papp T."/>
            <person name="Martin F.M."/>
            <person name="Miettinen O."/>
            <person name="Hibbett D.S."/>
            <person name="Nagy L.G."/>
        </authorList>
    </citation>
    <scope>NUCLEOTIDE SEQUENCE [LARGE SCALE GENOMIC DNA]</scope>
    <source>
        <strain evidence="1 2">CBS 309.79</strain>
    </source>
</reference>
<dbReference type="Gene3D" id="3.40.50.1000">
    <property type="entry name" value="HAD superfamily/HAD-like"/>
    <property type="match status" value="1"/>
</dbReference>
<dbReference type="OrthoDB" id="1711508at2759"/>
<dbReference type="InterPro" id="IPR023214">
    <property type="entry name" value="HAD_sf"/>
</dbReference>
<feature type="non-terminal residue" evidence="1">
    <location>
        <position position="116"/>
    </location>
</feature>
<dbReference type="AlphaFoldDB" id="A0A5C3Q1X2"/>
<dbReference type="STRING" id="1884261.A0A5C3Q1X2"/>
<organism evidence="1 2">
    <name type="scientific">Pterulicium gracile</name>
    <dbReference type="NCBI Taxonomy" id="1884261"/>
    <lineage>
        <taxon>Eukaryota</taxon>
        <taxon>Fungi</taxon>
        <taxon>Dikarya</taxon>
        <taxon>Basidiomycota</taxon>
        <taxon>Agaricomycotina</taxon>
        <taxon>Agaricomycetes</taxon>
        <taxon>Agaricomycetidae</taxon>
        <taxon>Agaricales</taxon>
        <taxon>Pleurotineae</taxon>
        <taxon>Pterulaceae</taxon>
        <taxon>Pterulicium</taxon>
    </lineage>
</organism>
<evidence type="ECO:0000313" key="2">
    <source>
        <dbReference type="Proteomes" id="UP000305067"/>
    </source>
</evidence>
<dbReference type="Proteomes" id="UP000305067">
    <property type="component" value="Unassembled WGS sequence"/>
</dbReference>
<evidence type="ECO:0000313" key="1">
    <source>
        <dbReference type="EMBL" id="TFK95811.1"/>
    </source>
</evidence>
<protein>
    <recommendedName>
        <fullName evidence="3">FCP1 homology domain-containing protein</fullName>
    </recommendedName>
</protein>
<proteinExistence type="predicted"/>
<sequence length="116" mass="12968">KVDTVKNLAKPWESLPIQVDSSTDAESETYHHSPLTTLLLDDSPAKARLQPWDQLCINEFTGAMRVKDEMLWRKRKATATSPPTEKFDETLLAVIGVLAHIRTQENVAAWVRAGGL</sequence>
<keyword evidence="2" id="KW-1185">Reference proteome</keyword>